<evidence type="ECO:0000256" key="4">
    <source>
        <dbReference type="SAM" id="MobiDB-lite"/>
    </source>
</evidence>
<dbReference type="PRINTS" id="PR01415">
    <property type="entry name" value="ANKYRIN"/>
</dbReference>
<evidence type="ECO:0000256" key="3">
    <source>
        <dbReference type="PROSITE-ProRule" id="PRU00023"/>
    </source>
</evidence>
<reference evidence="6 7" key="1">
    <citation type="submission" date="2020-04" db="EMBL/GenBank/DDBJ databases">
        <authorList>
            <person name="Alioto T."/>
            <person name="Alioto T."/>
            <person name="Gomez Garrido J."/>
        </authorList>
    </citation>
    <scope>NUCLEOTIDE SEQUENCE [LARGE SCALE GENOMIC DNA]</scope>
</reference>
<keyword evidence="2 3" id="KW-0040">ANK repeat</keyword>
<dbReference type="OrthoDB" id="341259at2759"/>
<sequence>MQSYICSSEAMPLSEALFIQLSPTAGSSRVDPTAVGGRSSAVTTPLELGKKLLEAARDGLEEECRNLMAKGAPFTSDWLGTSALHLAVQNGHFETANLLLRGGISRDARTKVDRTPLHFAACEGHINLVQLLLENGADVDATDMLMMTPLHWAVEKGHCEAVVRLMEYGSNPNAISKFEKTPLSIALESGRQDIMDALQNTEVREGIKLENDPSEYLNQQLEEADTAAESLIHYSDKVEEMIEELPRRDSMGTKYLMKLSDKKQKKTTSSGSSASSEDNIQFLRSHGIQMLPVDDSNIVASAMESGQTVVLTEAGKMALNLTRSSVGAAARVKPQTRTSIMTLTADQLAAIAGMLIAFFHFLKKIIVKQAVGVVVTRH</sequence>
<evidence type="ECO:0008006" key="8">
    <source>
        <dbReference type="Google" id="ProtNLM"/>
    </source>
</evidence>
<accession>A0A8S1C2X5</accession>
<keyword evidence="7" id="KW-1185">Reference proteome</keyword>
<dbReference type="Gene3D" id="1.25.40.20">
    <property type="entry name" value="Ankyrin repeat-containing domain"/>
    <property type="match status" value="1"/>
</dbReference>
<gene>
    <name evidence="6" type="ORF">CLODIP_2_CD02263</name>
</gene>
<dbReference type="InterPro" id="IPR036770">
    <property type="entry name" value="Ankyrin_rpt-contain_sf"/>
</dbReference>
<comment type="caution">
    <text evidence="6">The sequence shown here is derived from an EMBL/GenBank/DDBJ whole genome shotgun (WGS) entry which is preliminary data.</text>
</comment>
<protein>
    <recommendedName>
        <fullName evidence="8">GA-binding protein subunit beta-2</fullName>
    </recommendedName>
</protein>
<dbReference type="GO" id="GO:0045944">
    <property type="term" value="P:positive regulation of transcription by RNA polymerase II"/>
    <property type="evidence" value="ECO:0007669"/>
    <property type="project" value="TreeGrafter"/>
</dbReference>
<dbReference type="Proteomes" id="UP000494165">
    <property type="component" value="Unassembled WGS sequence"/>
</dbReference>
<organism evidence="6 7">
    <name type="scientific">Cloeon dipterum</name>
    <dbReference type="NCBI Taxonomy" id="197152"/>
    <lineage>
        <taxon>Eukaryota</taxon>
        <taxon>Metazoa</taxon>
        <taxon>Ecdysozoa</taxon>
        <taxon>Arthropoda</taxon>
        <taxon>Hexapoda</taxon>
        <taxon>Insecta</taxon>
        <taxon>Pterygota</taxon>
        <taxon>Palaeoptera</taxon>
        <taxon>Ephemeroptera</taxon>
        <taxon>Pisciforma</taxon>
        <taxon>Baetidae</taxon>
        <taxon>Cloeon</taxon>
    </lineage>
</organism>
<evidence type="ECO:0000256" key="2">
    <source>
        <dbReference type="ARBA" id="ARBA00023043"/>
    </source>
</evidence>
<feature type="compositionally biased region" description="Low complexity" evidence="4">
    <location>
        <begin position="267"/>
        <end position="276"/>
    </location>
</feature>
<dbReference type="EMBL" id="CADEPI010000012">
    <property type="protein sequence ID" value="CAB3363593.1"/>
    <property type="molecule type" value="Genomic_DNA"/>
</dbReference>
<evidence type="ECO:0000313" key="6">
    <source>
        <dbReference type="EMBL" id="CAB3363593.1"/>
    </source>
</evidence>
<keyword evidence="5" id="KW-1133">Transmembrane helix</keyword>
<evidence type="ECO:0000256" key="1">
    <source>
        <dbReference type="ARBA" id="ARBA00022737"/>
    </source>
</evidence>
<feature type="transmembrane region" description="Helical" evidence="5">
    <location>
        <begin position="340"/>
        <end position="362"/>
    </location>
</feature>
<dbReference type="PROSITE" id="PS50088">
    <property type="entry name" value="ANK_REPEAT"/>
    <property type="match status" value="3"/>
</dbReference>
<proteinExistence type="predicted"/>
<keyword evidence="1" id="KW-0677">Repeat</keyword>
<dbReference type="InterPro" id="IPR002110">
    <property type="entry name" value="Ankyrin_rpt"/>
</dbReference>
<dbReference type="Pfam" id="PF12796">
    <property type="entry name" value="Ank_2"/>
    <property type="match status" value="2"/>
</dbReference>
<keyword evidence="5" id="KW-0812">Transmembrane</keyword>
<feature type="repeat" description="ANK" evidence="3">
    <location>
        <begin position="79"/>
        <end position="111"/>
    </location>
</feature>
<dbReference type="SMART" id="SM00248">
    <property type="entry name" value="ANK"/>
    <property type="match status" value="4"/>
</dbReference>
<dbReference type="InterPro" id="IPR050663">
    <property type="entry name" value="Ankyrin-SOCS_Box"/>
</dbReference>
<evidence type="ECO:0000256" key="5">
    <source>
        <dbReference type="SAM" id="Phobius"/>
    </source>
</evidence>
<evidence type="ECO:0000313" key="7">
    <source>
        <dbReference type="Proteomes" id="UP000494165"/>
    </source>
</evidence>
<dbReference type="GO" id="GO:0000976">
    <property type="term" value="F:transcription cis-regulatory region binding"/>
    <property type="evidence" value="ECO:0007669"/>
    <property type="project" value="TreeGrafter"/>
</dbReference>
<name>A0A8S1C2X5_9INSE</name>
<dbReference type="AlphaFoldDB" id="A0A8S1C2X5"/>
<dbReference type="PROSITE" id="PS50297">
    <property type="entry name" value="ANK_REP_REGION"/>
    <property type="match status" value="3"/>
</dbReference>
<dbReference type="PANTHER" id="PTHR24193:SF128">
    <property type="entry name" value="GA-BINDING PROTEIN SUBUNIT BETA-1"/>
    <property type="match status" value="1"/>
</dbReference>
<feature type="repeat" description="ANK" evidence="3">
    <location>
        <begin position="112"/>
        <end position="144"/>
    </location>
</feature>
<dbReference type="SUPFAM" id="SSF48403">
    <property type="entry name" value="Ankyrin repeat"/>
    <property type="match status" value="1"/>
</dbReference>
<feature type="repeat" description="ANK" evidence="3">
    <location>
        <begin position="145"/>
        <end position="177"/>
    </location>
</feature>
<feature type="region of interest" description="Disordered" evidence="4">
    <location>
        <begin position="259"/>
        <end position="278"/>
    </location>
</feature>
<dbReference type="GO" id="GO:0005634">
    <property type="term" value="C:nucleus"/>
    <property type="evidence" value="ECO:0007669"/>
    <property type="project" value="TreeGrafter"/>
</dbReference>
<keyword evidence="5" id="KW-0472">Membrane</keyword>
<dbReference type="PANTHER" id="PTHR24193">
    <property type="entry name" value="ANKYRIN REPEAT PROTEIN"/>
    <property type="match status" value="1"/>
</dbReference>